<gene>
    <name evidence="2" type="ORF">F511_29329</name>
</gene>
<feature type="compositionally biased region" description="Polar residues" evidence="1">
    <location>
        <begin position="24"/>
        <end position="34"/>
    </location>
</feature>
<evidence type="ECO:0000313" key="3">
    <source>
        <dbReference type="Proteomes" id="UP000250235"/>
    </source>
</evidence>
<dbReference type="Proteomes" id="UP000250235">
    <property type="component" value="Unassembled WGS sequence"/>
</dbReference>
<feature type="region of interest" description="Disordered" evidence="1">
    <location>
        <begin position="1"/>
        <end position="76"/>
    </location>
</feature>
<evidence type="ECO:0000313" key="2">
    <source>
        <dbReference type="EMBL" id="KZV15869.1"/>
    </source>
</evidence>
<keyword evidence="3" id="KW-1185">Reference proteome</keyword>
<organism evidence="2 3">
    <name type="scientific">Dorcoceras hygrometricum</name>
    <dbReference type="NCBI Taxonomy" id="472368"/>
    <lineage>
        <taxon>Eukaryota</taxon>
        <taxon>Viridiplantae</taxon>
        <taxon>Streptophyta</taxon>
        <taxon>Embryophyta</taxon>
        <taxon>Tracheophyta</taxon>
        <taxon>Spermatophyta</taxon>
        <taxon>Magnoliopsida</taxon>
        <taxon>eudicotyledons</taxon>
        <taxon>Gunneridae</taxon>
        <taxon>Pentapetalae</taxon>
        <taxon>asterids</taxon>
        <taxon>lamiids</taxon>
        <taxon>Lamiales</taxon>
        <taxon>Gesneriaceae</taxon>
        <taxon>Didymocarpoideae</taxon>
        <taxon>Trichosporeae</taxon>
        <taxon>Loxocarpinae</taxon>
        <taxon>Dorcoceras</taxon>
    </lineage>
</organism>
<sequence>MKERGMYKRMKEQKKAAENKSSEAWRTSTEQLKSSLEKRRNRSGRFKSRADEGNQSGRKPSEKPDLVRPAQTSKVV</sequence>
<proteinExistence type="predicted"/>
<dbReference type="EMBL" id="KV019603">
    <property type="protein sequence ID" value="KZV15869.1"/>
    <property type="molecule type" value="Genomic_DNA"/>
</dbReference>
<name>A0A2Z7A381_9LAMI</name>
<protein>
    <submittedName>
        <fullName evidence="2">Uncharacterized protein</fullName>
    </submittedName>
</protein>
<reference evidence="2 3" key="1">
    <citation type="journal article" date="2015" name="Proc. Natl. Acad. Sci. U.S.A.">
        <title>The resurrection genome of Boea hygrometrica: A blueprint for survival of dehydration.</title>
        <authorList>
            <person name="Xiao L."/>
            <person name="Yang G."/>
            <person name="Zhang L."/>
            <person name="Yang X."/>
            <person name="Zhao S."/>
            <person name="Ji Z."/>
            <person name="Zhou Q."/>
            <person name="Hu M."/>
            <person name="Wang Y."/>
            <person name="Chen M."/>
            <person name="Xu Y."/>
            <person name="Jin H."/>
            <person name="Xiao X."/>
            <person name="Hu G."/>
            <person name="Bao F."/>
            <person name="Hu Y."/>
            <person name="Wan P."/>
            <person name="Li L."/>
            <person name="Deng X."/>
            <person name="Kuang T."/>
            <person name="Xiang C."/>
            <person name="Zhu J.K."/>
            <person name="Oliver M.J."/>
            <person name="He Y."/>
        </authorList>
    </citation>
    <scope>NUCLEOTIDE SEQUENCE [LARGE SCALE GENOMIC DNA]</scope>
    <source>
        <strain evidence="3">cv. XS01</strain>
    </source>
</reference>
<feature type="compositionally biased region" description="Basic and acidic residues" evidence="1">
    <location>
        <begin position="1"/>
        <end position="23"/>
    </location>
</feature>
<dbReference type="AlphaFoldDB" id="A0A2Z7A381"/>
<evidence type="ECO:0000256" key="1">
    <source>
        <dbReference type="SAM" id="MobiDB-lite"/>
    </source>
</evidence>
<accession>A0A2Z7A381</accession>